<feature type="domain" description="DUF4352" evidence="3">
    <location>
        <begin position="73"/>
        <end position="195"/>
    </location>
</feature>
<name>A0A077M2P6_9MICO</name>
<proteinExistence type="predicted"/>
<dbReference type="InterPro" id="IPR029051">
    <property type="entry name" value="DUF4352"/>
</dbReference>
<dbReference type="EMBL" id="CAJB01000407">
    <property type="protein sequence ID" value="CCH80081.1"/>
    <property type="molecule type" value="Genomic_DNA"/>
</dbReference>
<feature type="region of interest" description="Disordered" evidence="2">
    <location>
        <begin position="29"/>
        <end position="77"/>
    </location>
</feature>
<dbReference type="STRING" id="1194083.BN12_730007"/>
<accession>A0A077M2P6</accession>
<keyword evidence="1" id="KW-0732">Signal</keyword>
<evidence type="ECO:0000313" key="4">
    <source>
        <dbReference type="EMBL" id="CCH80081.1"/>
    </source>
</evidence>
<gene>
    <name evidence="4" type="primary">mpr</name>
    <name evidence="4" type="ORF">BN12_730007</name>
</gene>
<dbReference type="InterPro" id="IPR029050">
    <property type="entry name" value="Immunoprotect_excell_Ig-like"/>
</dbReference>
<dbReference type="AlphaFoldDB" id="A0A077M2P6"/>
<dbReference type="RefSeq" id="WP_053079996.1">
    <property type="nucleotide sequence ID" value="NZ_HF570958.1"/>
</dbReference>
<reference evidence="4 5" key="1">
    <citation type="journal article" date="2013" name="ISME J.">
        <title>A metabolic model for members of the genus Tetrasphaera involved in enhanced biological phosphorus removal.</title>
        <authorList>
            <person name="Kristiansen R."/>
            <person name="Nguyen H.T.T."/>
            <person name="Saunders A.M."/>
            <person name="Nielsen J.L."/>
            <person name="Wimmer R."/>
            <person name="Le V.Q."/>
            <person name="McIlroy S.J."/>
            <person name="Petrovski S."/>
            <person name="Seviour R.J."/>
            <person name="Calteau A."/>
            <person name="Nielsen K.L."/>
            <person name="Nielsen P.H."/>
        </authorList>
    </citation>
    <scope>NUCLEOTIDE SEQUENCE [LARGE SCALE GENOMIC DNA]</scope>
    <source>
        <strain evidence="4 5">T1-X7</strain>
    </source>
</reference>
<evidence type="ECO:0000259" key="3">
    <source>
        <dbReference type="Pfam" id="PF11611"/>
    </source>
</evidence>
<organism evidence="4 5">
    <name type="scientific">Nostocoides japonicum T1-X7</name>
    <dbReference type="NCBI Taxonomy" id="1194083"/>
    <lineage>
        <taxon>Bacteria</taxon>
        <taxon>Bacillati</taxon>
        <taxon>Actinomycetota</taxon>
        <taxon>Actinomycetes</taxon>
        <taxon>Micrococcales</taxon>
        <taxon>Intrasporangiaceae</taxon>
        <taxon>Nostocoides</taxon>
    </lineage>
</organism>
<dbReference type="Gene3D" id="2.60.40.1240">
    <property type="match status" value="1"/>
</dbReference>
<keyword evidence="5" id="KW-1185">Reference proteome</keyword>
<sequence>MYKRAWFLVVAGVVAIVVLVQVFSSLGGSGSTNADAQGASSSTTTAPKAKKKAASPEPVDRATTSSPSKKGPGVGDKARDGKFEFVVRSVKCGIKEVGDQYLGKKAQGQFCAVNLSVKNIGDAPQSMFADNQYAFDAKGRKFSADAEASMYDNQSQVLWEEINPGNSVKGKVYFDIPKGATLVKLELHDSMFSGGVKVTL</sequence>
<dbReference type="Proteomes" id="UP000035721">
    <property type="component" value="Unassembled WGS sequence"/>
</dbReference>
<protein>
    <submittedName>
        <fullName evidence="4">Mpr</fullName>
    </submittedName>
</protein>
<comment type="caution">
    <text evidence="4">The sequence shown here is derived from an EMBL/GenBank/DDBJ whole genome shotgun (WGS) entry which is preliminary data.</text>
</comment>
<evidence type="ECO:0000256" key="1">
    <source>
        <dbReference type="ARBA" id="ARBA00022729"/>
    </source>
</evidence>
<evidence type="ECO:0000256" key="2">
    <source>
        <dbReference type="SAM" id="MobiDB-lite"/>
    </source>
</evidence>
<dbReference type="Pfam" id="PF11611">
    <property type="entry name" value="DUF4352"/>
    <property type="match status" value="1"/>
</dbReference>
<evidence type="ECO:0000313" key="5">
    <source>
        <dbReference type="Proteomes" id="UP000035721"/>
    </source>
</evidence>